<organism evidence="1">
    <name type="scientific">Tanacetum cinerariifolium</name>
    <name type="common">Dalmatian daisy</name>
    <name type="synonym">Chrysanthemum cinerariifolium</name>
    <dbReference type="NCBI Taxonomy" id="118510"/>
    <lineage>
        <taxon>Eukaryota</taxon>
        <taxon>Viridiplantae</taxon>
        <taxon>Streptophyta</taxon>
        <taxon>Embryophyta</taxon>
        <taxon>Tracheophyta</taxon>
        <taxon>Spermatophyta</taxon>
        <taxon>Magnoliopsida</taxon>
        <taxon>eudicotyledons</taxon>
        <taxon>Gunneridae</taxon>
        <taxon>Pentapetalae</taxon>
        <taxon>asterids</taxon>
        <taxon>campanulids</taxon>
        <taxon>Asterales</taxon>
        <taxon>Asteraceae</taxon>
        <taxon>Asteroideae</taxon>
        <taxon>Anthemideae</taxon>
        <taxon>Anthemidinae</taxon>
        <taxon>Tanacetum</taxon>
    </lineage>
</organism>
<accession>A0A6L2K2R0</accession>
<comment type="caution">
    <text evidence="1">The sequence shown here is derived from an EMBL/GenBank/DDBJ whole genome shotgun (WGS) entry which is preliminary data.</text>
</comment>
<protein>
    <submittedName>
        <fullName evidence="1">Uncharacterized protein</fullName>
    </submittedName>
</protein>
<dbReference type="AlphaFoldDB" id="A0A6L2K2R0"/>
<gene>
    <name evidence="1" type="ORF">Tci_015591</name>
</gene>
<sequence length="237" mass="26612">MMSFLSTVVTSRFPSTNNQLRNSSNLCQQATIHDARVTVQPLQGRPNSYAADPGIAKGPVIHTIIINNAVYQADDLDAYDSVCDDITTAKVALMANLSCYGSDVLSEVPHSDNTHNDMLNQSVQEMPLTPSRDKTKRLEKANERYKSAFSTFSKNERQHLIQTKELQNENELLKSKGVDCTKCQSFQVQVKELKSVNDSLTKTNQKLLNSRERGKANLQQRDEKISAIRIVIVRRTI</sequence>
<reference evidence="1" key="1">
    <citation type="journal article" date="2019" name="Sci. Rep.">
        <title>Draft genome of Tanacetum cinerariifolium, the natural source of mosquito coil.</title>
        <authorList>
            <person name="Yamashiro T."/>
            <person name="Shiraishi A."/>
            <person name="Satake H."/>
            <person name="Nakayama K."/>
        </authorList>
    </citation>
    <scope>NUCLEOTIDE SEQUENCE</scope>
</reference>
<proteinExistence type="predicted"/>
<name>A0A6L2K2R0_TANCI</name>
<dbReference type="EMBL" id="BKCJ010001733">
    <property type="protein sequence ID" value="GEU43613.1"/>
    <property type="molecule type" value="Genomic_DNA"/>
</dbReference>
<evidence type="ECO:0000313" key="1">
    <source>
        <dbReference type="EMBL" id="GEU43613.1"/>
    </source>
</evidence>